<organism evidence="9 10">
    <name type="scientific">Candidatus Egerieimonas intestinavium</name>
    <dbReference type="NCBI Taxonomy" id="2840777"/>
    <lineage>
        <taxon>Bacteria</taxon>
        <taxon>Bacillati</taxon>
        <taxon>Bacillota</taxon>
        <taxon>Clostridia</taxon>
        <taxon>Lachnospirales</taxon>
        <taxon>Lachnospiraceae</taxon>
        <taxon>Lachnospiraceae incertae sedis</taxon>
        <taxon>Candidatus Egerieimonas</taxon>
    </lineage>
</organism>
<gene>
    <name evidence="9" type="ORF">IAB98_04630</name>
</gene>
<dbReference type="PANTHER" id="PTHR34390">
    <property type="entry name" value="UPF0442 PROTEIN YJJB-RELATED"/>
    <property type="match status" value="1"/>
</dbReference>
<dbReference type="GO" id="GO:0022857">
    <property type="term" value="F:transmembrane transporter activity"/>
    <property type="evidence" value="ECO:0007669"/>
    <property type="project" value="InterPro"/>
</dbReference>
<evidence type="ECO:0000256" key="6">
    <source>
        <dbReference type="ARBA" id="ARBA00034125"/>
    </source>
</evidence>
<evidence type="ECO:0000313" key="10">
    <source>
        <dbReference type="Proteomes" id="UP000886841"/>
    </source>
</evidence>
<proteinExistence type="inferred from homology"/>
<sequence length="251" mass="27386">MEEDYVKKCLGLAMSIGEEMLIAGAEVHRVEDSISRICYAYGMERVDVFTITASIIVTVYGPGFGSVTQTRRIKGQSYHLKKLEDLNNLSRLLCESKLTLEQAYEALEACGRQEKPALWEQLFTYAAVSGGFTLFFGGNGLDALASLVIGILLKMSEIILERLEMNRILFDFLRAAVGGLLAHLLIGIGLGAHFDKITIGNIMLLIPGIGLTNALRDMFGGEMITGLLRFVEAMILAIAIAFGFAVVSVLL</sequence>
<dbReference type="InterPro" id="IPR010619">
    <property type="entry name" value="ThrE-like_N"/>
</dbReference>
<keyword evidence="4 7" id="KW-1133">Transmembrane helix</keyword>
<reference evidence="9" key="2">
    <citation type="journal article" date="2021" name="PeerJ">
        <title>Extensive microbial diversity within the chicken gut microbiome revealed by metagenomics and culture.</title>
        <authorList>
            <person name="Gilroy R."/>
            <person name="Ravi A."/>
            <person name="Getino M."/>
            <person name="Pursley I."/>
            <person name="Horton D.L."/>
            <person name="Alikhan N.F."/>
            <person name="Baker D."/>
            <person name="Gharbi K."/>
            <person name="Hall N."/>
            <person name="Watson M."/>
            <person name="Adriaenssens E.M."/>
            <person name="Foster-Nyarko E."/>
            <person name="Jarju S."/>
            <person name="Secka A."/>
            <person name="Antonio M."/>
            <person name="Oren A."/>
            <person name="Chaudhuri R.R."/>
            <person name="La Ragione R."/>
            <person name="Hildebrand F."/>
            <person name="Pallen M.J."/>
        </authorList>
    </citation>
    <scope>NUCLEOTIDE SEQUENCE</scope>
    <source>
        <strain evidence="9">ChiSxjej1B13-7041</strain>
    </source>
</reference>
<dbReference type="PANTHER" id="PTHR34390:SF2">
    <property type="entry name" value="SUCCINATE TRANSPORTER SUBUNIT YJJP-RELATED"/>
    <property type="match status" value="1"/>
</dbReference>
<name>A0A9D1EIN2_9FIRM</name>
<dbReference type="EMBL" id="DVHU01000041">
    <property type="protein sequence ID" value="HIR92687.1"/>
    <property type="molecule type" value="Genomic_DNA"/>
</dbReference>
<evidence type="ECO:0000256" key="3">
    <source>
        <dbReference type="ARBA" id="ARBA00022692"/>
    </source>
</evidence>
<feature type="transmembrane region" description="Helical" evidence="7">
    <location>
        <begin position="197"/>
        <end position="215"/>
    </location>
</feature>
<dbReference type="AlphaFoldDB" id="A0A9D1EIN2"/>
<protein>
    <submittedName>
        <fullName evidence="9">Threonine/serine exporter family protein</fullName>
    </submittedName>
</protein>
<evidence type="ECO:0000256" key="4">
    <source>
        <dbReference type="ARBA" id="ARBA00022989"/>
    </source>
</evidence>
<keyword evidence="5 7" id="KW-0472">Membrane</keyword>
<evidence type="ECO:0000256" key="7">
    <source>
        <dbReference type="SAM" id="Phobius"/>
    </source>
</evidence>
<keyword evidence="2" id="KW-1003">Cell membrane</keyword>
<comment type="subcellular location">
    <subcellularLocation>
        <location evidence="1">Cell membrane</location>
        <topology evidence="1">Multi-pass membrane protein</topology>
    </subcellularLocation>
</comment>
<dbReference type="GO" id="GO:0005886">
    <property type="term" value="C:plasma membrane"/>
    <property type="evidence" value="ECO:0007669"/>
    <property type="project" value="UniProtKB-SubCell"/>
</dbReference>
<evidence type="ECO:0000256" key="2">
    <source>
        <dbReference type="ARBA" id="ARBA00022475"/>
    </source>
</evidence>
<reference evidence="9" key="1">
    <citation type="submission" date="2020-10" db="EMBL/GenBank/DDBJ databases">
        <authorList>
            <person name="Gilroy R."/>
        </authorList>
    </citation>
    <scope>NUCLEOTIDE SEQUENCE</scope>
    <source>
        <strain evidence="9">ChiSxjej1B13-7041</strain>
    </source>
</reference>
<evidence type="ECO:0000256" key="5">
    <source>
        <dbReference type="ARBA" id="ARBA00023136"/>
    </source>
</evidence>
<accession>A0A9D1EIN2</accession>
<dbReference type="Proteomes" id="UP000886841">
    <property type="component" value="Unassembled WGS sequence"/>
</dbReference>
<feature type="transmembrane region" description="Helical" evidence="7">
    <location>
        <begin position="172"/>
        <end position="191"/>
    </location>
</feature>
<keyword evidence="3 7" id="KW-0812">Transmembrane</keyword>
<evidence type="ECO:0000313" key="9">
    <source>
        <dbReference type="EMBL" id="HIR92687.1"/>
    </source>
</evidence>
<dbReference type="GO" id="GO:0015744">
    <property type="term" value="P:succinate transport"/>
    <property type="evidence" value="ECO:0007669"/>
    <property type="project" value="TreeGrafter"/>
</dbReference>
<feature type="domain" description="Threonine/serine exporter-like N-terminal" evidence="8">
    <location>
        <begin position="12"/>
        <end position="249"/>
    </location>
</feature>
<evidence type="ECO:0000259" key="8">
    <source>
        <dbReference type="Pfam" id="PF06738"/>
    </source>
</evidence>
<comment type="similarity">
    <text evidence="6">Belongs to the ThrE exporter (TC 2.A.79) family.</text>
</comment>
<evidence type="ECO:0000256" key="1">
    <source>
        <dbReference type="ARBA" id="ARBA00004651"/>
    </source>
</evidence>
<feature type="transmembrane region" description="Helical" evidence="7">
    <location>
        <begin position="227"/>
        <end position="250"/>
    </location>
</feature>
<dbReference type="Pfam" id="PF06738">
    <property type="entry name" value="ThrE"/>
    <property type="match status" value="1"/>
</dbReference>
<comment type="caution">
    <text evidence="9">The sequence shown here is derived from an EMBL/GenBank/DDBJ whole genome shotgun (WGS) entry which is preliminary data.</text>
</comment>
<dbReference type="InterPro" id="IPR050539">
    <property type="entry name" value="ThrE_Dicarb/AminoAcid_Exp"/>
</dbReference>